<evidence type="ECO:0000256" key="2">
    <source>
        <dbReference type="ARBA" id="ARBA00023239"/>
    </source>
</evidence>
<dbReference type="EMBL" id="JBFXLQ010000001">
    <property type="protein sequence ID" value="KAL2872403.1"/>
    <property type="molecule type" value="Genomic_DNA"/>
</dbReference>
<dbReference type="InterPro" id="IPR001753">
    <property type="entry name" value="Enoyl-CoA_hydra/iso"/>
</dbReference>
<comment type="similarity">
    <text evidence="1 3">Belongs to the enoyl-CoA hydratase/isomerase family.</text>
</comment>
<keyword evidence="5" id="KW-1185">Reference proteome</keyword>
<dbReference type="Gene3D" id="3.90.226.10">
    <property type="entry name" value="2-enoyl-CoA Hydratase, Chain A, domain 1"/>
    <property type="match status" value="1"/>
</dbReference>
<dbReference type="PANTHER" id="PTHR11941">
    <property type="entry name" value="ENOYL-COA HYDRATASE-RELATED"/>
    <property type="match status" value="1"/>
</dbReference>
<accession>A0ABR4M728</accession>
<comment type="caution">
    <text evidence="4">The sequence shown here is derived from an EMBL/GenBank/DDBJ whole genome shotgun (WGS) entry which is preliminary data.</text>
</comment>
<dbReference type="Proteomes" id="UP001610432">
    <property type="component" value="Unassembled WGS sequence"/>
</dbReference>
<reference evidence="4 5" key="1">
    <citation type="submission" date="2024-07" db="EMBL/GenBank/DDBJ databases">
        <title>Section-level genome sequencing and comparative genomics of Aspergillus sections Usti and Cavernicolus.</title>
        <authorList>
            <consortium name="Lawrence Berkeley National Laboratory"/>
            <person name="Nybo J.L."/>
            <person name="Vesth T.C."/>
            <person name="Theobald S."/>
            <person name="Frisvad J.C."/>
            <person name="Larsen T.O."/>
            <person name="Kjaerboelling I."/>
            <person name="Rothschild-Mancinelli K."/>
            <person name="Lyhne E.K."/>
            <person name="Kogle M.E."/>
            <person name="Barry K."/>
            <person name="Clum A."/>
            <person name="Na H."/>
            <person name="Ledsgaard L."/>
            <person name="Lin J."/>
            <person name="Lipzen A."/>
            <person name="Kuo A."/>
            <person name="Riley R."/>
            <person name="Mondo S."/>
            <person name="Labutti K."/>
            <person name="Haridas S."/>
            <person name="Pangalinan J."/>
            <person name="Salamov A.A."/>
            <person name="Simmons B.A."/>
            <person name="Magnuson J.K."/>
            <person name="Chen J."/>
            <person name="Drula E."/>
            <person name="Henrissat B."/>
            <person name="Wiebenga A."/>
            <person name="Lubbers R.J."/>
            <person name="Gomes A.C."/>
            <person name="Macurrencykelacurrency M.R."/>
            <person name="Stajich J."/>
            <person name="Grigoriev I.V."/>
            <person name="Mortensen U.H."/>
            <person name="De Vries R.P."/>
            <person name="Baker S.E."/>
            <person name="Andersen M.R."/>
        </authorList>
    </citation>
    <scope>NUCLEOTIDE SEQUENCE [LARGE SCALE GENOMIC DNA]</scope>
    <source>
        <strain evidence="4 5">CBS 449.75</strain>
    </source>
</reference>
<dbReference type="InterPro" id="IPR014748">
    <property type="entry name" value="Enoyl-CoA_hydra_C"/>
</dbReference>
<keyword evidence="2" id="KW-0456">Lyase</keyword>
<dbReference type="GeneID" id="98150318"/>
<dbReference type="SUPFAM" id="SSF52096">
    <property type="entry name" value="ClpP/crotonase"/>
    <property type="match status" value="1"/>
</dbReference>
<organism evidence="4 5">
    <name type="scientific">Aspergillus lucknowensis</name>
    <dbReference type="NCBI Taxonomy" id="176173"/>
    <lineage>
        <taxon>Eukaryota</taxon>
        <taxon>Fungi</taxon>
        <taxon>Dikarya</taxon>
        <taxon>Ascomycota</taxon>
        <taxon>Pezizomycotina</taxon>
        <taxon>Eurotiomycetes</taxon>
        <taxon>Eurotiomycetidae</taxon>
        <taxon>Eurotiales</taxon>
        <taxon>Aspergillaceae</taxon>
        <taxon>Aspergillus</taxon>
        <taxon>Aspergillus subgen. Nidulantes</taxon>
    </lineage>
</organism>
<dbReference type="PROSITE" id="PS00166">
    <property type="entry name" value="ENOYL_COA_HYDRATASE"/>
    <property type="match status" value="1"/>
</dbReference>
<proteinExistence type="inferred from homology"/>
<gene>
    <name evidence="4" type="ORF">BJX67DRAFT_6182</name>
</gene>
<evidence type="ECO:0000256" key="3">
    <source>
        <dbReference type="RuleBase" id="RU003707"/>
    </source>
</evidence>
<evidence type="ECO:0000313" key="5">
    <source>
        <dbReference type="Proteomes" id="UP001610432"/>
    </source>
</evidence>
<dbReference type="InterPro" id="IPR018376">
    <property type="entry name" value="Enoyl-CoA_hyd/isom_CS"/>
</dbReference>
<evidence type="ECO:0000256" key="1">
    <source>
        <dbReference type="ARBA" id="ARBA00005254"/>
    </source>
</evidence>
<protein>
    <submittedName>
        <fullName evidence="4">ClpP/crotonase-like domain-containing protein</fullName>
    </submittedName>
</protein>
<dbReference type="RefSeq" id="XP_070891382.1">
    <property type="nucleotide sequence ID" value="XM_071035246.1"/>
</dbReference>
<name>A0ABR4M728_9EURO</name>
<dbReference type="Pfam" id="PF00378">
    <property type="entry name" value="ECH_1"/>
    <property type="match status" value="1"/>
</dbReference>
<dbReference type="CDD" id="cd06558">
    <property type="entry name" value="crotonase-like"/>
    <property type="match status" value="1"/>
</dbReference>
<dbReference type="PANTHER" id="PTHR11941:SF166">
    <property type="entry name" value="ENOYL-COA HYDRATASE_ISOMERASE FAMILY PROTEIN (AFU_ORTHOLOGUE AFUA_8G01210)"/>
    <property type="match status" value="1"/>
</dbReference>
<dbReference type="InterPro" id="IPR029045">
    <property type="entry name" value="ClpP/crotonase-like_dom_sf"/>
</dbReference>
<sequence length="263" mass="28216">MAQAQDDQKLRLILASAPRPGVRVLALNRPSKRNALSQELIDELLLQLRVAADDNGAQCVVITGSESFFSAGADIKEISQIDAEKAHRTRYLEDLCDGLHSFRKPVIAAVEGKALGGGFELALMADFIVATPAAEFGLPEVSIGLIPGAGGTQRLTSAVGKYRAMKVILLGEPLSGTEASNAGLVSLLAEPGKALEEALDMATKLASRSPTALRLAKEAICRADELGQDERFERSLYYHAFGTKDKVEGVSAFLEKRRPVWKS</sequence>
<evidence type="ECO:0000313" key="4">
    <source>
        <dbReference type="EMBL" id="KAL2872403.1"/>
    </source>
</evidence>
<dbReference type="Gene3D" id="1.10.12.10">
    <property type="entry name" value="Lyase 2-enoyl-coa Hydratase, Chain A, domain 2"/>
    <property type="match status" value="1"/>
</dbReference>